<dbReference type="EMBL" id="JAANER010000007">
    <property type="protein sequence ID" value="KAG9187454.1"/>
    <property type="molecule type" value="Genomic_DNA"/>
</dbReference>
<sequence>MIGLYVDDAKRDPITQPTTQLPTMRTTTILATLSLAALGTAIPSPDLLPPDNAPYIQSSFSWAAWVDSVIADPSTALSPEEALAAFNAGASNPEDLTKR</sequence>
<proteinExistence type="predicted"/>
<evidence type="ECO:0000313" key="2">
    <source>
        <dbReference type="Proteomes" id="UP001199106"/>
    </source>
</evidence>
<dbReference type="Proteomes" id="UP001199106">
    <property type="component" value="Unassembled WGS sequence"/>
</dbReference>
<organism evidence="1 2">
    <name type="scientific">Alternaria panax</name>
    <dbReference type="NCBI Taxonomy" id="48097"/>
    <lineage>
        <taxon>Eukaryota</taxon>
        <taxon>Fungi</taxon>
        <taxon>Dikarya</taxon>
        <taxon>Ascomycota</taxon>
        <taxon>Pezizomycotina</taxon>
        <taxon>Dothideomycetes</taxon>
        <taxon>Pleosporomycetidae</taxon>
        <taxon>Pleosporales</taxon>
        <taxon>Pleosporineae</taxon>
        <taxon>Pleosporaceae</taxon>
        <taxon>Alternaria</taxon>
        <taxon>Alternaria sect. Panax</taxon>
    </lineage>
</organism>
<comment type="caution">
    <text evidence="1">The sequence shown here is derived from an EMBL/GenBank/DDBJ whole genome shotgun (WGS) entry which is preliminary data.</text>
</comment>
<keyword evidence="2" id="KW-1185">Reference proteome</keyword>
<gene>
    <name evidence="1" type="ORF">G6011_05325</name>
</gene>
<protein>
    <submittedName>
        <fullName evidence="1">Uncharacterized protein</fullName>
    </submittedName>
</protein>
<dbReference type="AlphaFoldDB" id="A0AAD4I8Z5"/>
<accession>A0AAD4I8Z5</accession>
<reference evidence="1" key="1">
    <citation type="submission" date="2021-07" db="EMBL/GenBank/DDBJ databases">
        <title>Genome Resource of American Ginseng Black Spot Pathogen Alternaria panax.</title>
        <authorList>
            <person name="Qiu C."/>
            <person name="Wang W."/>
            <person name="Liu Z."/>
        </authorList>
    </citation>
    <scope>NUCLEOTIDE SEQUENCE</scope>
    <source>
        <strain evidence="1">BNCC115425</strain>
    </source>
</reference>
<evidence type="ECO:0000313" key="1">
    <source>
        <dbReference type="EMBL" id="KAG9187454.1"/>
    </source>
</evidence>
<name>A0AAD4I8Z5_9PLEO</name>